<evidence type="ECO:0000313" key="2">
    <source>
        <dbReference type="Proteomes" id="UP001056610"/>
    </source>
</evidence>
<dbReference type="EMBL" id="CP097320">
    <property type="protein sequence ID" value="UQX10643.1"/>
    <property type="molecule type" value="Genomic_DNA"/>
</dbReference>
<dbReference type="Proteomes" id="UP001056610">
    <property type="component" value="Chromosome"/>
</dbReference>
<name>A0ABY4QJY9_9MYCO</name>
<sequence>MTTDPSTVDFHASVGAAAMKHIPSLLKKRAHAEAINSAVNGRTAQSVRIPCGRSSKLPGRAGPCNFTGRRVSLVLPFFPAKLRRIKQGGNELSRARSSKWQVMTRERLLAETLGEGPAVVALGRQLRNLTPITLFLRRVLPLAIQAAVAKSLQK</sequence>
<keyword evidence="2" id="KW-1185">Reference proteome</keyword>
<evidence type="ECO:0000313" key="1">
    <source>
        <dbReference type="EMBL" id="UQX10643.1"/>
    </source>
</evidence>
<reference evidence="1" key="1">
    <citation type="submission" date="2022-05" db="EMBL/GenBank/DDBJ databases">
        <title>A methanotrophic Mycobacterium dominates a cave microbial ecosystem.</title>
        <authorList>
            <person name="Van Spanning R.J.M."/>
            <person name="Guan Q."/>
            <person name="Melkonian C."/>
            <person name="Gallant J."/>
            <person name="Polerecky L."/>
            <person name="Flot J.-F."/>
            <person name="Brandt B.W."/>
            <person name="Braster M."/>
            <person name="Iturbe Espinoza P."/>
            <person name="Aerts J."/>
            <person name="Meima-Franke M."/>
            <person name="Piersma S.R."/>
            <person name="Bunduc C."/>
            <person name="Ummels R."/>
            <person name="Pain A."/>
            <person name="Fleming E.J."/>
            <person name="van der Wel N."/>
            <person name="Gherman V.D."/>
            <person name="Sarbu S.M."/>
            <person name="Bodelier P.L.E."/>
            <person name="Bitter W."/>
        </authorList>
    </citation>
    <scope>NUCLEOTIDE SEQUENCE</scope>
    <source>
        <strain evidence="1">Sulfur Cave</strain>
    </source>
</reference>
<gene>
    <name evidence="1" type="ORF">M5I08_21920</name>
</gene>
<proteinExistence type="predicted"/>
<accession>A0ABY4QJY9</accession>
<protein>
    <submittedName>
        <fullName evidence="1">Uncharacterized protein</fullName>
    </submittedName>
</protein>
<organism evidence="1 2">
    <name type="scientific">Candidatus Mycobacterium methanotrophicum</name>
    <dbReference type="NCBI Taxonomy" id="2943498"/>
    <lineage>
        <taxon>Bacteria</taxon>
        <taxon>Bacillati</taxon>
        <taxon>Actinomycetota</taxon>
        <taxon>Actinomycetes</taxon>
        <taxon>Mycobacteriales</taxon>
        <taxon>Mycobacteriaceae</taxon>
        <taxon>Mycobacterium</taxon>
    </lineage>
</organism>